<dbReference type="PRINTS" id="PR00033">
    <property type="entry name" value="HTHASNC"/>
</dbReference>
<dbReference type="PROSITE" id="PS50956">
    <property type="entry name" value="HTH_ASNC_2"/>
    <property type="match status" value="1"/>
</dbReference>
<name>A0A838XW15_9HYPH</name>
<keyword evidence="6" id="KW-1185">Reference proteome</keyword>
<organism evidence="5 6">
    <name type="scientific">Stappia taiwanensis</name>
    <dbReference type="NCBI Taxonomy" id="992267"/>
    <lineage>
        <taxon>Bacteria</taxon>
        <taxon>Pseudomonadati</taxon>
        <taxon>Pseudomonadota</taxon>
        <taxon>Alphaproteobacteria</taxon>
        <taxon>Hyphomicrobiales</taxon>
        <taxon>Stappiaceae</taxon>
        <taxon>Stappia</taxon>
    </lineage>
</organism>
<dbReference type="Proteomes" id="UP000559404">
    <property type="component" value="Unassembled WGS sequence"/>
</dbReference>
<dbReference type="SUPFAM" id="SSF46785">
    <property type="entry name" value="Winged helix' DNA-binding domain"/>
    <property type="match status" value="1"/>
</dbReference>
<evidence type="ECO:0000313" key="5">
    <source>
        <dbReference type="EMBL" id="MBA4611143.1"/>
    </source>
</evidence>
<dbReference type="InterPro" id="IPR019885">
    <property type="entry name" value="Tscrpt_reg_HTH_AsnC-type_CS"/>
</dbReference>
<dbReference type="EMBL" id="JACEON010000004">
    <property type="protein sequence ID" value="MBA4611143.1"/>
    <property type="molecule type" value="Genomic_DNA"/>
</dbReference>
<dbReference type="Gene3D" id="3.30.70.920">
    <property type="match status" value="1"/>
</dbReference>
<keyword evidence="3" id="KW-0804">Transcription</keyword>
<dbReference type="InterPro" id="IPR000485">
    <property type="entry name" value="AsnC-type_HTH_dom"/>
</dbReference>
<dbReference type="AlphaFoldDB" id="A0A838XW15"/>
<protein>
    <submittedName>
        <fullName evidence="5">Lrp/AsnC family transcriptional regulator</fullName>
    </submittedName>
</protein>
<dbReference type="InterPro" id="IPR019887">
    <property type="entry name" value="Tscrpt_reg_AsnC/Lrp_C"/>
</dbReference>
<evidence type="ECO:0000313" key="6">
    <source>
        <dbReference type="Proteomes" id="UP000559404"/>
    </source>
</evidence>
<dbReference type="Pfam" id="PF13404">
    <property type="entry name" value="HTH_AsnC-type"/>
    <property type="match status" value="1"/>
</dbReference>
<dbReference type="GO" id="GO:0043200">
    <property type="term" value="P:response to amino acid"/>
    <property type="evidence" value="ECO:0007669"/>
    <property type="project" value="TreeGrafter"/>
</dbReference>
<reference evidence="5 6" key="2">
    <citation type="submission" date="2020-08" db="EMBL/GenBank/DDBJ databases">
        <title>Stappia taiwanensis sp. nov., isolated from a coastal thermal spring.</title>
        <authorList>
            <person name="Kampfer P."/>
        </authorList>
    </citation>
    <scope>NUCLEOTIDE SEQUENCE [LARGE SCALE GENOMIC DNA]</scope>
    <source>
        <strain evidence="5 6">DSM 23284</strain>
    </source>
</reference>
<evidence type="ECO:0000256" key="3">
    <source>
        <dbReference type="ARBA" id="ARBA00023163"/>
    </source>
</evidence>
<accession>A0A838XW15</accession>
<dbReference type="InterPro" id="IPR036388">
    <property type="entry name" value="WH-like_DNA-bd_sf"/>
</dbReference>
<dbReference type="SMART" id="SM00344">
    <property type="entry name" value="HTH_ASNC"/>
    <property type="match status" value="1"/>
</dbReference>
<dbReference type="InterPro" id="IPR011008">
    <property type="entry name" value="Dimeric_a/b-barrel"/>
</dbReference>
<dbReference type="GO" id="GO:0005829">
    <property type="term" value="C:cytosol"/>
    <property type="evidence" value="ECO:0007669"/>
    <property type="project" value="TreeGrafter"/>
</dbReference>
<dbReference type="InterPro" id="IPR019888">
    <property type="entry name" value="Tscrpt_reg_AsnC-like"/>
</dbReference>
<dbReference type="Pfam" id="PF01037">
    <property type="entry name" value="AsnC_trans_reg"/>
    <property type="match status" value="1"/>
</dbReference>
<dbReference type="Gene3D" id="1.10.10.10">
    <property type="entry name" value="Winged helix-like DNA-binding domain superfamily/Winged helix DNA-binding domain"/>
    <property type="match status" value="1"/>
</dbReference>
<evidence type="ECO:0000259" key="4">
    <source>
        <dbReference type="PROSITE" id="PS50956"/>
    </source>
</evidence>
<gene>
    <name evidence="5" type="ORF">H1W37_05755</name>
</gene>
<comment type="caution">
    <text evidence="5">The sequence shown here is derived from an EMBL/GenBank/DDBJ whole genome shotgun (WGS) entry which is preliminary data.</text>
</comment>
<dbReference type="PROSITE" id="PS00519">
    <property type="entry name" value="HTH_ASNC_1"/>
    <property type="match status" value="1"/>
</dbReference>
<dbReference type="SUPFAM" id="SSF54909">
    <property type="entry name" value="Dimeric alpha+beta barrel"/>
    <property type="match status" value="1"/>
</dbReference>
<dbReference type="RefSeq" id="WP_181759342.1">
    <property type="nucleotide sequence ID" value="NZ_BMCR01000002.1"/>
</dbReference>
<keyword evidence="1" id="KW-0805">Transcription regulation</keyword>
<dbReference type="PANTHER" id="PTHR30154">
    <property type="entry name" value="LEUCINE-RESPONSIVE REGULATORY PROTEIN"/>
    <property type="match status" value="1"/>
</dbReference>
<feature type="domain" description="HTH asnC-type" evidence="4">
    <location>
        <begin position="7"/>
        <end position="68"/>
    </location>
</feature>
<reference evidence="5 6" key="1">
    <citation type="submission" date="2020-07" db="EMBL/GenBank/DDBJ databases">
        <authorList>
            <person name="Li M."/>
        </authorList>
    </citation>
    <scope>NUCLEOTIDE SEQUENCE [LARGE SCALE GENOMIC DNA]</scope>
    <source>
        <strain evidence="5 6">DSM 23284</strain>
    </source>
</reference>
<evidence type="ECO:0000256" key="1">
    <source>
        <dbReference type="ARBA" id="ARBA00023015"/>
    </source>
</evidence>
<evidence type="ECO:0000256" key="2">
    <source>
        <dbReference type="ARBA" id="ARBA00023125"/>
    </source>
</evidence>
<dbReference type="GO" id="GO:0043565">
    <property type="term" value="F:sequence-specific DNA binding"/>
    <property type="evidence" value="ECO:0007669"/>
    <property type="project" value="InterPro"/>
</dbReference>
<keyword evidence="2" id="KW-0238">DNA-binding</keyword>
<dbReference type="PANTHER" id="PTHR30154:SF34">
    <property type="entry name" value="TRANSCRIPTIONAL REGULATOR AZLB"/>
    <property type="match status" value="1"/>
</dbReference>
<proteinExistence type="predicted"/>
<sequence>MTQRTGLDRLDRKLLAAVQKDAARTNAALAEEIGLSPSSCLRRLQRLKAEGVLLKTVTLVAPAALGRTLSAIVEVELDRHGEQHLRRFLERARGETAVTHAYAVTGEIDVILMLRLVDMAEFHQICERLFRDATNVARFKTMFVTQTGKEETALPVP</sequence>
<dbReference type="InterPro" id="IPR036390">
    <property type="entry name" value="WH_DNA-bd_sf"/>
</dbReference>